<evidence type="ECO:0000256" key="1">
    <source>
        <dbReference type="ARBA" id="ARBA00009297"/>
    </source>
</evidence>
<evidence type="ECO:0000256" key="4">
    <source>
        <dbReference type="ARBA" id="ARBA00022737"/>
    </source>
</evidence>
<comment type="caution">
    <text evidence="5">The sequence shown here is derived from an EMBL/GenBank/DDBJ whole genome shotgun (WGS) entry which is preliminary data.</text>
</comment>
<dbReference type="AlphaFoldDB" id="A0AAD9MXJ5"/>
<dbReference type="EMBL" id="JAODUP010000591">
    <property type="protein sequence ID" value="KAK2146649.1"/>
    <property type="molecule type" value="Genomic_DNA"/>
</dbReference>
<keyword evidence="4" id="KW-0677">Repeat</keyword>
<sequence>MDNHYKTDSRWTTSMGDLSLKHLRQVEDIQSDNEQIQTSFNVYSLQNICIKFVVKHIFMVESLINFPDIMGHEIFRSVQSQHLLTNWKHKPVQTIFKLFLDSYQEFVLSELNLSAFPRPLLEDCLDLISQFRYLQKLDISDQQLGDSHQLWKYIGEMMKLTHLSLKNNLLSNRGLQHLTLPSRMFKRGPVKLQVLNLACNPAITDDGVNYLMCFIDLQHLDLSGTGIKIHGLQLIEEKLFLRRCPVDNVEDETFILMGNSGWAADVINSWMNQYKLSYPEQYQKEELNTHSLLSVKTFYNRKHSKQQLARVFRERFPTVPCPPVEPFLRLVSHNPEQKRKPRINSEAGGASTTHVISECALDLRKHDNVRELSDWKKDYLSEVHLQNDATEASKEYAISKKMKSNNESLANGMIGKCSKMLDSGDKDTCSVYQKSGSLWSAMNSDKW</sequence>
<comment type="similarity">
    <text evidence="1">Belongs to the LRRC42 family.</text>
</comment>
<evidence type="ECO:0000313" key="6">
    <source>
        <dbReference type="Proteomes" id="UP001208570"/>
    </source>
</evidence>
<evidence type="ECO:0000313" key="5">
    <source>
        <dbReference type="EMBL" id="KAK2146649.1"/>
    </source>
</evidence>
<dbReference type="InterPro" id="IPR001611">
    <property type="entry name" value="Leu-rich_rpt"/>
</dbReference>
<dbReference type="PANTHER" id="PTHR31994:SF3">
    <property type="entry name" value="LEUCINE-RICH REPEAT-CONTAINING PROTEIN 42"/>
    <property type="match status" value="1"/>
</dbReference>
<evidence type="ECO:0000256" key="2">
    <source>
        <dbReference type="ARBA" id="ARBA00014198"/>
    </source>
</evidence>
<dbReference type="SUPFAM" id="SSF52047">
    <property type="entry name" value="RNI-like"/>
    <property type="match status" value="1"/>
</dbReference>
<dbReference type="InterPro" id="IPR032675">
    <property type="entry name" value="LRR_dom_sf"/>
</dbReference>
<dbReference type="PANTHER" id="PTHR31994">
    <property type="entry name" value="LEUCINE-RICH REPEAT-CONTAINING PROTEIN 42"/>
    <property type="match status" value="1"/>
</dbReference>
<keyword evidence="3" id="KW-0433">Leucine-rich repeat</keyword>
<dbReference type="Proteomes" id="UP001208570">
    <property type="component" value="Unassembled WGS sequence"/>
</dbReference>
<protein>
    <recommendedName>
        <fullName evidence="2">Leucine-rich repeat-containing protein 42</fullName>
    </recommendedName>
</protein>
<name>A0AAD9MXJ5_9ANNE</name>
<keyword evidence="6" id="KW-1185">Reference proteome</keyword>
<dbReference type="Pfam" id="PF13516">
    <property type="entry name" value="LRR_6"/>
    <property type="match status" value="1"/>
</dbReference>
<evidence type="ECO:0000256" key="3">
    <source>
        <dbReference type="ARBA" id="ARBA00022614"/>
    </source>
</evidence>
<accession>A0AAD9MXJ5</accession>
<reference evidence="5" key="1">
    <citation type="journal article" date="2023" name="Mol. Biol. Evol.">
        <title>Third-Generation Sequencing Reveals the Adaptive Role of the Epigenome in Three Deep-Sea Polychaetes.</title>
        <authorList>
            <person name="Perez M."/>
            <person name="Aroh O."/>
            <person name="Sun Y."/>
            <person name="Lan Y."/>
            <person name="Juniper S.K."/>
            <person name="Young C.R."/>
            <person name="Angers B."/>
            <person name="Qian P.Y."/>
        </authorList>
    </citation>
    <scope>NUCLEOTIDE SEQUENCE</scope>
    <source>
        <strain evidence="5">P08H-3</strain>
    </source>
</reference>
<dbReference type="Gene3D" id="3.80.10.10">
    <property type="entry name" value="Ribonuclease Inhibitor"/>
    <property type="match status" value="1"/>
</dbReference>
<gene>
    <name evidence="5" type="ORF">LSH36_591g01021</name>
</gene>
<dbReference type="InterPro" id="IPR039631">
    <property type="entry name" value="LRRC42"/>
</dbReference>
<proteinExistence type="inferred from homology"/>
<organism evidence="5 6">
    <name type="scientific">Paralvinella palmiformis</name>
    <dbReference type="NCBI Taxonomy" id="53620"/>
    <lineage>
        <taxon>Eukaryota</taxon>
        <taxon>Metazoa</taxon>
        <taxon>Spiralia</taxon>
        <taxon>Lophotrochozoa</taxon>
        <taxon>Annelida</taxon>
        <taxon>Polychaeta</taxon>
        <taxon>Sedentaria</taxon>
        <taxon>Canalipalpata</taxon>
        <taxon>Terebellida</taxon>
        <taxon>Terebelliformia</taxon>
        <taxon>Alvinellidae</taxon>
        <taxon>Paralvinella</taxon>
    </lineage>
</organism>